<evidence type="ECO:0000256" key="1">
    <source>
        <dbReference type="ARBA" id="ARBA00004496"/>
    </source>
</evidence>
<feature type="compositionally biased region" description="Polar residues" evidence="11">
    <location>
        <begin position="1"/>
        <end position="19"/>
    </location>
</feature>
<feature type="region of interest" description="Disordered" evidence="11">
    <location>
        <begin position="515"/>
        <end position="536"/>
    </location>
</feature>
<evidence type="ECO:0000259" key="12">
    <source>
        <dbReference type="PROSITE" id="PS50011"/>
    </source>
</evidence>
<dbReference type="Gene3D" id="3.30.200.20">
    <property type="entry name" value="Phosphorylase Kinase, domain 1"/>
    <property type="match status" value="1"/>
</dbReference>
<feature type="domain" description="Ig-like" evidence="13">
    <location>
        <begin position="6143"/>
        <end position="6236"/>
    </location>
</feature>
<feature type="region of interest" description="Disordered" evidence="11">
    <location>
        <begin position="6369"/>
        <end position="6401"/>
    </location>
</feature>
<dbReference type="GO" id="GO:0040017">
    <property type="term" value="P:positive regulation of locomotion"/>
    <property type="evidence" value="ECO:0007669"/>
    <property type="project" value="UniProtKB-ARBA"/>
</dbReference>
<feature type="domain" description="Ig-like" evidence="13">
    <location>
        <begin position="5216"/>
        <end position="5305"/>
    </location>
</feature>
<feature type="binding site" evidence="9">
    <location>
        <position position="7249"/>
    </location>
    <ligand>
        <name>ATP</name>
        <dbReference type="ChEBI" id="CHEBI:30616"/>
    </ligand>
</feature>
<dbReference type="GO" id="GO:0030017">
    <property type="term" value="C:sarcomere"/>
    <property type="evidence" value="ECO:0007669"/>
    <property type="project" value="UniProtKB-ARBA"/>
</dbReference>
<dbReference type="InterPro" id="IPR011009">
    <property type="entry name" value="Kinase-like_dom_sf"/>
</dbReference>
<feature type="domain" description="Ig-like" evidence="13">
    <location>
        <begin position="5318"/>
        <end position="5402"/>
    </location>
</feature>
<feature type="domain" description="Ig-like" evidence="13">
    <location>
        <begin position="5925"/>
        <end position="6008"/>
    </location>
</feature>
<feature type="domain" description="Ig-like" evidence="13">
    <location>
        <begin position="6528"/>
        <end position="6616"/>
    </location>
</feature>
<keyword evidence="6 9" id="KW-0067">ATP-binding</keyword>
<dbReference type="InterPro" id="IPR013098">
    <property type="entry name" value="Ig_I-set"/>
</dbReference>
<feature type="domain" description="Ig-like" evidence="13">
    <location>
        <begin position="1656"/>
        <end position="1736"/>
    </location>
</feature>
<dbReference type="PROSITE" id="PS50853">
    <property type="entry name" value="FN3"/>
    <property type="match status" value="4"/>
</dbReference>
<dbReference type="Gene3D" id="1.10.510.10">
    <property type="entry name" value="Transferase(Phosphotransferase) domain 1"/>
    <property type="match status" value="1"/>
</dbReference>
<feature type="region of interest" description="Disordered" evidence="11">
    <location>
        <begin position="4764"/>
        <end position="4792"/>
    </location>
</feature>
<dbReference type="PANTHER" id="PTHR13817">
    <property type="entry name" value="TITIN"/>
    <property type="match status" value="1"/>
</dbReference>
<dbReference type="SMART" id="SM00060">
    <property type="entry name" value="FN3"/>
    <property type="match status" value="4"/>
</dbReference>
<dbReference type="Pfam" id="PF00041">
    <property type="entry name" value="fn3"/>
    <property type="match status" value="2"/>
</dbReference>
<dbReference type="SUPFAM" id="SSF49265">
    <property type="entry name" value="Fibronectin type III"/>
    <property type="match status" value="2"/>
</dbReference>
<feature type="compositionally biased region" description="Acidic residues" evidence="11">
    <location>
        <begin position="919"/>
        <end position="935"/>
    </location>
</feature>
<feature type="domain" description="Fibronectin type-III" evidence="14">
    <location>
        <begin position="5709"/>
        <end position="5809"/>
    </location>
</feature>
<feature type="coiled-coil region" evidence="10">
    <location>
        <begin position="3216"/>
        <end position="3243"/>
    </location>
</feature>
<keyword evidence="10" id="KW-0175">Coiled coil</keyword>
<feature type="coiled-coil region" evidence="10">
    <location>
        <begin position="3387"/>
        <end position="3437"/>
    </location>
</feature>
<evidence type="ECO:0000256" key="10">
    <source>
        <dbReference type="SAM" id="Coils"/>
    </source>
</evidence>
<dbReference type="SMART" id="SM00220">
    <property type="entry name" value="S_TKc"/>
    <property type="match status" value="1"/>
</dbReference>
<keyword evidence="16" id="KW-1185">Reference proteome</keyword>
<dbReference type="Gene3D" id="2.60.40.10">
    <property type="entry name" value="Immunoglobulins"/>
    <property type="match status" value="26"/>
</dbReference>
<dbReference type="FunFam" id="2.60.40.10:FF:001053">
    <property type="entry name" value="Uncharacterized protein, isoform D"/>
    <property type="match status" value="1"/>
</dbReference>
<dbReference type="CDD" id="cd00096">
    <property type="entry name" value="Ig"/>
    <property type="match status" value="4"/>
</dbReference>
<evidence type="ECO:0000256" key="2">
    <source>
        <dbReference type="ARBA" id="ARBA00006692"/>
    </source>
</evidence>
<dbReference type="PANTHER" id="PTHR13817:SF167">
    <property type="entry name" value="MYOMESIN AND MYOSIN BINDING PROTEIN"/>
    <property type="match status" value="1"/>
</dbReference>
<feature type="compositionally biased region" description="Basic and acidic residues" evidence="11">
    <location>
        <begin position="4735"/>
        <end position="4744"/>
    </location>
</feature>
<dbReference type="InterPro" id="IPR000719">
    <property type="entry name" value="Prot_kinase_dom"/>
</dbReference>
<evidence type="ECO:0000259" key="13">
    <source>
        <dbReference type="PROSITE" id="PS50835"/>
    </source>
</evidence>
<feature type="domain" description="Ig-like" evidence="13">
    <location>
        <begin position="6025"/>
        <end position="6115"/>
    </location>
</feature>
<dbReference type="GO" id="GO:0045989">
    <property type="term" value="P:positive regulation of striated muscle contraction"/>
    <property type="evidence" value="ECO:0007669"/>
    <property type="project" value="UniProtKB-ARBA"/>
</dbReference>
<feature type="compositionally biased region" description="Basic and acidic residues" evidence="11">
    <location>
        <begin position="1149"/>
        <end position="1172"/>
    </location>
</feature>
<dbReference type="PROSITE" id="PS50011">
    <property type="entry name" value="PROTEIN_KINASE_DOM"/>
    <property type="match status" value="1"/>
</dbReference>
<dbReference type="InterPro" id="IPR050964">
    <property type="entry name" value="Striated_Muscle_Regulatory"/>
</dbReference>
<reference evidence="15" key="1">
    <citation type="submission" date="2020-03" db="EMBL/GenBank/DDBJ databases">
        <title>Relaxed selection underlies rapid genomic changes in the transitions from sociality to social parasitism in ants.</title>
        <authorList>
            <person name="Bi X."/>
        </authorList>
    </citation>
    <scope>NUCLEOTIDE SEQUENCE</scope>
    <source>
        <strain evidence="15">BGI-DK2014a</strain>
        <tissue evidence="15">Whole body</tissue>
    </source>
</reference>
<feature type="compositionally biased region" description="Basic and acidic residues" evidence="11">
    <location>
        <begin position="1179"/>
        <end position="1199"/>
    </location>
</feature>
<evidence type="ECO:0000256" key="8">
    <source>
        <dbReference type="ARBA" id="ARBA00023319"/>
    </source>
</evidence>
<dbReference type="InterPro" id="IPR036116">
    <property type="entry name" value="FN3_sf"/>
</dbReference>
<dbReference type="InterPro" id="IPR036179">
    <property type="entry name" value="Ig-like_dom_sf"/>
</dbReference>
<evidence type="ECO:0000256" key="4">
    <source>
        <dbReference type="ARBA" id="ARBA00022737"/>
    </source>
</evidence>
<sequence length="7858" mass="893694">MGNATTKDYSRSISVGTSSKKTRWDNPGLPAPPGRPILISGTNETQPDVVSIRWERSSSNGGSAIVGYLIEHRRLGSPHWIRSTSDLCAFPELTLSGLEPGWRYQFRVRAQNALGLSQPSEVSEPLTVTLQRATVACAPHFDLELKDTVALENEQTEFVIHFSGTPLPKISWFKDGFEIFSSRRTRIITENGKSVLLIHQTALNDEGEIKCTATNRAGHVATKAKLILEAPPRIRLPRQYEDGLLFEQDETIRLKVSLAGRPMPFVTWYHDGELISKDTRHIFEVMDGESILRIPDAKRSDRGEYTVKVTNKLSEDTASFLVTVTDRPAAPGKVAVAMTLGRSVTLSWKEPEDDGGCKIGTYIVEYYRIGWEVWLKAVTSRCTTATLTELIEGSEYKFRVKAENPYGVSDPSEESDIIFIPDIKRRIVTPSLNEKSQSHREISRSRGDKREVSFTVPAQRTRSLTREEAKIRDDENNDRFKYDERSASVQRLAMPTSTLDRPSRADSKVTFALDTLEKEEPPIPPIRSREHNSTKQQVFLGSHTNRSNIATNAKDKQDVITKEETTMTLKPIPTMQISPPIIEDNITSHFITKERSLSPLNVPRIQEHRNEENRTTANHQFLSSSNLIPKKQTVVNELLPLDNLQSQRILQEHDEDALHGSSEFMLVLYPEDEIQEEDVISMENSTEIRVKSSINDKRNMIELIEDEDDLIPPPISLSLPELFSAQHQMVEIMREAVSSTELLHERAMERFYRAVAAEEASETAKQKTQFEKQTKSTLLDVESVQKPSLRRRLSNSGTTTQNLITSWQAKKNRRRLSEGQTDAASKTLKLLSPVLLLDVEARSDPNLPSEVTMADPWEKTNKVESVERLRRWHETTVPLLKEVQQEESIQMYNEEKMIIPLSITVDKVESQSLAQTKETEEEENISIETSEESSEEISSADSEDLKLLKSRILARQIMDEEDTYHPRGKPIPHVEPEQISYDDLPICEISSLSPIKTVTSASSNNVMPKSILKKPKDEMTIPQNNFGRSIPPEKPIRKTLSQSYQQEDIEKINMDTNDKILDLSIVSETLKTPTMSESDTDSIISAAEAAKSRRMQSKLRSMTPEEEAAEIEAKMAVVNQYTEIVREYSSHSRHGSAASSRRSSFSEDQDQKYRVQEKHAPKLTDKQEQDKKLKLKIKNKNEINEEKKDNQTPHSRRESVGSTPTRGTTPTRNTITAKRKSRPNSRDQSPAARRSERIGSASSRSSSKTRNRTPSKERNNRPLKNELNEHDFRSKISSRPSSRSSSRSSSRERFGTTIPIESKVEKLQKALENSKHRAMKKEIEETKENSRGSYFNQANGKLALEAKRTVRSTVSYITDLTLLIAAMYIYFFKKETLAIPFIVLLLYRKVQEEIHGWMPRRWKRSTKKYDRDRNKLVTVVAEDGAGLLESFYITSIEMTLTDTLKNKGPPEWIEEDQIVSVQGYVGEDIIIELKLALSENYDDLRFELIRDGLPISSDRYQLSMRGNIVQLTLKQSRKSDTGYYSLVATRLGQENDKGALKKFDLSISEPSYEEDDPPVFLRRLSDLAVKVGTRTRFLVEIRSSTTLKIIWYKDASPIHNGPRFSLVHEGNFHCVDVAPVTVEDQGCWTCMAENRSGRSSCTSTLTVIVPKAYKKPEFVEELRALLTETGTVSLECKVIGVPTPVLRWFKDNKEIKAGDVFALTANPDDPTSLGVYTCEAINCMGTAYSSSKVHVVGRGSREGSLKPADALAPSGALPIFKQILQDECCRIGDTIVLSCRVQVPPWPKAIAWYNKEGRIEPSEKYHIMEDGIGGYSIEIKQVEAMDEGEWKCVVTSEDNIKQFTSCYVAMSIPRNYRKPRFMENLKAILTEEGLVSFECKVVGFPTPLLRWFKDGQELKPGDVYQLTGTNSLGSYCCIAKNCMGEAKSTAELTIEDIQNQLNEEERFQLLSTNQPPKFIKGLRSCEAKINENFRFTVQVSIAPEPTLSWYRDDAIMDESDKYQIAKENLGKCHFEVRSLEFIDQAEWKCVAANDFGHSVTSCFLKLIIPKHYKKPKFLENLRAILSEEGAVNLECKVIGVPQPVLKWYKDNVELKPGDIHRIISGQDGTCCLGIYTCEAINCMGTVSSSASLLGFEDKKDTKEIQSSNGHELARNLSLSTIHEERTSQLYDTPQTDHSVTLDERGEVSFSFDGKEVSVSLYETPDLTEEEALQIVEMYADQLSEHVTEHNVIELPPMRFVKETSTTSNLLMEAVVIDVSPDYFVSAEDNDDLRTEADFEDVSIMDDMTRALSSPERDSRSSLKRSARYNADEDEKVPNRPPRKKSMSLSLSKSEKSQRIESESFHSAQKDEPPLSPLSSLKQDDSDTFADALSSAHLSITESLVLKQMTLEHGTIDNRKRSLSAGRSTGSSLDDGIGGDSSFDSMIGVPKKKQRKKKQQKDKNNSEKYSDSGDYERERSESEDKVDMKIKHQLTEPIEKTEIDNRNGTEAVKELFTKEKLLDNLKNVKEISSHVSEENQESIQDTLFESRIALRNSLKLLCEKLFDTPQFLNIHKQIDDICQLLEDSRRVSADIETLTNLEIPLRALLQEINEITSTEHIEIICEILEPFIAQLSHVIENFGLLSLQPTLTILKKFRDPICNIPRTKELSSLKSISDVSQNISEEMTESLINIQSIFNRILDCIEPSKLTMNGSSSPQQIVTASSLVACLTELRDCVSHTAHSAMTLKENETLNSLMEFREPLLDLQLILSRKCTSSELSMIQEINFAIVKLKSVVITILKKFENHEVISQTESILKILEDTDKQISELVKQLSEAEIIQNMLKNLNIDQSLSNVHFALSSVLEKQEKYITSCHLITSIEALRQTIGSSAVTIANLKNPVDNEIIQEISKLSESLLNLQTDLLTEKHEPQEEQVLNDLINPISILKEIVHSVIENSSSIELIVPMLELLEDIEKDTVLIAKEISKEKCQEESITQSQKENKEERSYSKSNLASQIDRSLDPIKNWLSATSEDNIKEYEDEMKSALSSTIQELKRNVSQIAIQTSYSESPSDDSLIDALIDLREPLLRLKNAISTYHEPEDLSILKKLDYPMKYLLQTIMDVLREHAEEESLRSIIDIIEQIKNQISLSVKDILHQQEFKQNTKAFNETEEIEEETITASRETIPGTLTEVASTPFEAESTSLLTEQAITKNNSSDVVLQIIKNEKQESEEGASKLIMILSETLEKLQLEITNILDDFEESTTQSTTISQSKLANSIEELRRTISTVRVMIVYGEKTDLFEEKLNQTTLMLTNLIQPLTNIRNLLSKPHEHDVSELMILNRFTPLLNIIENNVIRQIKNFSKDGDIEKEFEFLLGVVEEIKMEIPIVIQKISLRRKILEYLWDISKPLENILERMSELEKAAEETLETDVANILGKPIAALLENIKSTIQKVDVLERREPLILELRNLLEPLLEFHSCLSMVQSSRRSLVPEASLLDERRSVILRAVDGLRKQVCHTVEITANMEEPFLFNESLTSLDSAILQVQKQVGKTDYSRRSSSSNISLQHRLTGTLNRLDNAIITLEKLADKSTYGIVSKCLEALQKQIFFAQTQFNQVGSKLIDEEAIVEGFLYPTNQLLSALNVLKENAEKTPSAISYNLIVQLQELADSISELSSSLSTHRIGLVQEGASEGAPIIETFSAVIDVLDHVKDSISVIEKIVEQKVSMIITKVESVVDEVIEVSQEEIESVMTITEIPSFKAIIQEVNVQSEIENTSTTAQIPVLENLEAAISPLKELIDFVKSAKQESLISKSEENKRKIQELTALIQILNDLQATNISIKTIIPSSSISILSDSKFSHMENILVDFEQAVNTVIFLTHKGVSPELKESIMASLPLISKPLDALENVLASIYQTIDKDKYIDKDEELSAIPKTLISCINDTIKSLNEIQISKCVNITDKRETEISKIKEEAKAIEETTAQPLEELIEAIMESQEQVKCDKTLLLESEQILTIEETKMQESEIFNVTEIRKPITVLSSLVSPLQQLEKSFVATVQKEHIIEHDTHPLITESSFVSLEKLALQPILEEVQKSIAIVQEHVVLEAGSQITSKVETESLLKSIAQPLVDLKASIASIQQVTAIAPDFLNELEQQQNISALNTFAKTLHNLTERIAMCNYQQIIIEPAADTISEDVSSLNTWADVIDESSSRITRPMVIDQGTIESPVEIVTSITEDETSTLKTLAKPLIELRECLALIVEEQRTVQPYDTTCSLSEKENISLMKTIIQPLSELKHAAAIIIEEQMTIERANEHSFAIDDKNEFILRPLIEPLEELRHSIAVIEDNILVETSTNQPKNDVILDALVEPLFDLQRAISVLETRVISPDVELMSEDTNNWITECLATPLHEIERSIADIRQCSIIEPETIIVKEQTRTLIPDWSIIEKLVKLMKSIKFAISRIEGDSTKIETLKTMEIPLINVQENLMILKNKFNLGTVEDRDSIDAFIESLSNFEKYILFLKEEIVDKAVSKQSDTIEIDTTISATLITPLTELKCSIETIKTLSSNIKQCIIQIQEKPNASNLMINALQRLEKSIAVMREQSADKPLLINSVIINDTKDKEDTKKPEKIEQKKEIDDEKLTNKKIELKEETEQKTVQETKKVDEYTKTEADHSIQEKAENKITKESKNIERKEEEKNQEKGKEIDKAQQKKQESKKEENVNLKKEKEQKEEKEKKKIKHKQEETKEKIEELGKKEKKIKKPKQKDQVEEIKKEEKELNEEIIVKVKEEDSKEIIKQEAEGKKDEVKMPRKEDEKQKETTKLEEMKIAQDEQVNTKKNVEKDRNLAAQETDKIESKEIKRIIEESIEKKEDEIVETEEIIQQTQHKYTNDIKKENDINKFEGKYKEIIEDQGQNQIIQIKQNQKEKVKNDDIQELRKDKNLCLQMENKKEQNNEKILRKQQEKSISDIKEERLKKEEEWEQRKPQSNENWLYMREERVNRSGERRVQKEENDYQERDINKRLHRVEKEIRRDETARLFWEEEQRLRKRQEEERFRNRQRKKEQIRENEWSRKRENESDRFLRNMLENTYKPDKSTSMFFNVDYSRQHIFRFNSDIPTLSSTSRSYSWRDSLTSLSRKRFDNYWDYKLHSPSTDKYYFDTRSLYRRRRKRENRMIRVRSINLLKYEDYSTEDSDATIVPSTRMQSLRRTKTNAISRINFNTCMSEPSSFTDLRENEILQWAKPKKPSFCTRLTNRIVEVGMRIRLTCTVLGNPEPCIYWTKDDQKLNASDNRYKMRFENGMAYLELQDALPEDAGIYTCVAENINGTSTTESILKVYSDHKPPIHSPPTFVKSIKDTYRYSDRKLILECCVRAHPVPMISWLKDGMILQGERYKQSYLDNDIYRLEITDPDVTDNGQYMCRATNELHTEEISHIVNIEDWRSINNSRLSDEVRSKFVRRPWFSNLPKDYSMPTDGSIGREVELKGISSPEVKWLRGDRKEPNTKARTFVERGLYTLIAPDATEPEKDTYVCRAINAYGQMDTSATVDVISSSAGEHGGKPAIFVSRPSKKSIDVIVGEDISISFRVSGIPKPRIIWMKGLTDITDGPRSYKESIDDYVRLTLKRVVPSDEGTYCILIKNRYGCDRSFFSIKIKQRARSLTPLSDWNSVTERDTEEYNNDMSYVRTLKYNKNKIKMMPHDHGMTINVENEDITISRLRRSWTKNCLITDFLEYLYGHRDVPGPISSEPVVIDGGKSWLSLSWGKAERRGPAPVVAYKVEAWLLGGDGGARWAELGITPINAFDAFNLRSGGEYKFRVTPRNRYGWGEPVTMKNSVLVIESTDLPEFTKILPGQLKTLEGTSIRGDSKMEVRWYRETTEINPYNDTRFAICYDGSKCSLAISNVKENDSGRYVCEANNRIGKVSSFARILVVTDPRIIEADAKLKTSLSIESEDRPPQFTMRIRDRRVQTTYPVRLTCQVIGHPVPEIVWYKDGTEISQDDRHIFWNDDSNFHTLEIIQSSLEDSGCYMVTARNLNGSVSCRCTLVVDKGIRAYIAPEFLRDLNVAYTIQSGGELRMSAQLEAYPCVGVVWHRDGIRLRPNRRAVMTLSHDGTVQFSLANVTMRDAGVYSCTATNVVGQAETSTRVAVMAAIQDQSFVNESANITSPDIPYSKEPLFVTKPLSTEAIEGDAVIILCEVVGDPKPEVIWLRDFLKPNYYKDAPHFRLVGAGPQYRLEIPYAKLDFTGTYSVIARNCHGEAKAIISLQIYAKGQGKEEQTQKSPHGKVLTLPIIKRELRDLRCCDGDAVSLECKVYATPEPPLVRWERGGKIIAMAGDFATEFDGETARLNIQHVYPEDEGEYTCVAYNDLGKAYTSACLVVDVPEGKENILSQRLMRPMGLLSAGSTPRSTPRSTPVRSLSPAVPHGREFRSPQVLPRSDISKKPKVSPPKFYAVPHNRLVQEGETVRFQCAIVGHPAPWIRWDKNGTIVTPSTRISIKERDDIKILEIIDVMREDAALYRVTAENDFGRIEASARLEVINRYESISRTIRTRSASPRTYPTFDRSLLPTTSRINSRLQLECRIRGTPNVTSTWYRNGRPLERSSRVKRYFDGTTARIEISKIKASDAGEYTCVATNILGSTRNSCQVTVLNSHDLSIADKNAPQFLQSLPKESIVMENYCHEFQAGITGTPPFMITWSKDGRELPDSDYYKYIIYEDGGVALRIAEVRPADAGEYTCIVRNDFGIASCSSLFAVQDYKDVFKPALQFTKTPLPVVAAKGTTACFCVRTQCRKPIEIVWTINGKDARENAKCKIEKDGNVSILRIRNISLRDTGEVRCIASLNGKGPSISCIAKLQLQNLLCNFNDSVTKSKNIQSHAQTKLSSTNTNLMSMTEKIAKLSSLKYRRHYEKSLTRIKSSSFPRCTASYTKHISSLSIRKRISNNTSNVKKSRFAEDLSIQRIIKENLDNNLGFSKDQRLSSSLNKESITDTFINLLPKKTEQVFHQNIDSIPKKESVESRLQELIKATIIKEPTDTSVFRGSRVLLEVTYQGYPEPTVKWLQVNRELQRSEKIEIISRNGISYLMLDDVTYDHVGKYEVSVENPLGKDRRFFSLAVEGPPEPLTDKPSVNFNAGETTIVWRSPPYDGGRPVIGYTVEVKRVGESTWTVITESSHSLSHTVATTGRNSVIPGESYYFRIRAENIHGLSDPGMESDPVRIPKQEETMFQEEEDEFEPSFEARLVVPEEGKFFGEKYDVLEELGKGRYGVVRKVIERPTGMNFAAKFVKTIKAKDREQVREEIKIMNALRHPKLLLLAAAYEKSRETVLITEYISGGELFERVVADDFTLTEKDSILFMRQICQGVEYMHQNKIVHLDLKPENIMCSTRTSHQIKLIDFGLAQTLKSDTPIRVLFGTPEFIPPEIISYEPIGTESDMWSVGVICYVLLTGLSPFMGDNDAETFANITRADYDLDDDAFDAISNDAKNFISGLLIKRKELRMSATQCLKHPWMAQHTMAMSRIVLPTEKLKKFIIRRKWQKTGNAIRALGRMAILSANSRRSPAITAESSTLEQRFDSTEMQYSDEIKSIHTAINSKDTERIETSMGENSAEAESLTKLHFTCVTEVNMAIQETSMEEESSLSDFSKQMNTEKEIQELDTELIPKVEDISQNITEHLEISIARENKENDKELIDKLSDNEIEQQMTLKSQTLRRVFRGDSRDSGISDCSSSLVSSSLQVDELGIVSTIKEELDLEIYNRESKRTLKEEENRSSSTVGILASLVQGKKTLPCDTEIITDDDKVATKSDMIKASCETNPMRKVIDKNTDARILSRYNCNKFFPTGNVNRTARIFEKESERSNSNNSQISIAQRSYPATIITEKPHKERIQKAFAFWNN</sequence>
<feature type="region of interest" description="Disordered" evidence="11">
    <location>
        <begin position="4635"/>
        <end position="4744"/>
    </location>
</feature>
<dbReference type="FunFam" id="2.60.40.10:FF:001452">
    <property type="entry name" value="Uncharacterized protein, isoform F"/>
    <property type="match status" value="1"/>
</dbReference>
<feature type="compositionally biased region" description="Basic and acidic residues" evidence="11">
    <location>
        <begin position="4635"/>
        <end position="4725"/>
    </location>
</feature>
<evidence type="ECO:0000256" key="3">
    <source>
        <dbReference type="ARBA" id="ARBA00022490"/>
    </source>
</evidence>
<dbReference type="Pfam" id="PF00069">
    <property type="entry name" value="Pkinase"/>
    <property type="match status" value="1"/>
</dbReference>
<dbReference type="FunFam" id="2.60.40.10:FF:001307">
    <property type="entry name" value="Stretchin-Mlck, isoform V"/>
    <property type="match status" value="2"/>
</dbReference>
<comment type="caution">
    <text evidence="15">The sequence shown here is derived from an EMBL/GenBank/DDBJ whole genome shotgun (WGS) entry which is preliminary data.</text>
</comment>
<dbReference type="FunFam" id="2.60.40.10:FF:000032">
    <property type="entry name" value="palladin isoform X1"/>
    <property type="match status" value="2"/>
</dbReference>
<dbReference type="FunFam" id="1.10.510.10:FF:000175">
    <property type="entry name" value="Myosin light chain kinase, smooth muscle"/>
    <property type="match status" value="1"/>
</dbReference>
<dbReference type="GO" id="GO:0004672">
    <property type="term" value="F:protein kinase activity"/>
    <property type="evidence" value="ECO:0007669"/>
    <property type="project" value="InterPro"/>
</dbReference>
<feature type="domain" description="Ig-like" evidence="13">
    <location>
        <begin position="5430"/>
        <end position="5517"/>
    </location>
</feature>
<feature type="compositionally biased region" description="Basic and acidic residues" evidence="11">
    <location>
        <begin position="515"/>
        <end position="533"/>
    </location>
</feature>
<keyword evidence="8" id="KW-0393">Immunoglobulin domain</keyword>
<dbReference type="FunFam" id="2.60.40.10:FF:000612">
    <property type="entry name" value="palladin isoform X1"/>
    <property type="match status" value="2"/>
</dbReference>
<feature type="domain" description="Fibronectin type-III" evidence="14">
    <location>
        <begin position="32"/>
        <end position="132"/>
    </location>
</feature>
<feature type="non-terminal residue" evidence="15">
    <location>
        <position position="7858"/>
    </location>
</feature>
<keyword evidence="3" id="KW-0963">Cytoplasm</keyword>
<dbReference type="SMART" id="SM00406">
    <property type="entry name" value="IGv"/>
    <property type="match status" value="2"/>
</dbReference>
<evidence type="ECO:0000256" key="7">
    <source>
        <dbReference type="ARBA" id="ARBA00023157"/>
    </source>
</evidence>
<feature type="domain" description="Fibronectin type-III" evidence="14">
    <location>
        <begin position="7085"/>
        <end position="7187"/>
    </location>
</feature>
<keyword evidence="4" id="KW-0677">Repeat</keyword>
<evidence type="ECO:0000256" key="9">
    <source>
        <dbReference type="PROSITE-ProRule" id="PRU10141"/>
    </source>
</evidence>
<dbReference type="Pfam" id="PF07679">
    <property type="entry name" value="I-set"/>
    <property type="match status" value="22"/>
</dbReference>
<feature type="domain" description="Ig-like" evidence="13">
    <location>
        <begin position="6258"/>
        <end position="6347"/>
    </location>
</feature>
<feature type="domain" description="Ig-like" evidence="13">
    <location>
        <begin position="1557"/>
        <end position="1646"/>
    </location>
</feature>
<dbReference type="FunFam" id="2.60.40.10:FF:000107">
    <property type="entry name" value="Myosin, light chain kinase a"/>
    <property type="match status" value="4"/>
</dbReference>
<feature type="domain" description="Ig-like" evidence="13">
    <location>
        <begin position="2055"/>
        <end position="2133"/>
    </location>
</feature>
<dbReference type="GO" id="GO:0009653">
    <property type="term" value="P:anatomical structure morphogenesis"/>
    <property type="evidence" value="ECO:0007669"/>
    <property type="project" value="UniProtKB-ARBA"/>
</dbReference>
<dbReference type="SUPFAM" id="SSF48726">
    <property type="entry name" value="Immunoglobulin"/>
    <property type="match status" value="22"/>
</dbReference>
<keyword evidence="5 9" id="KW-0547">Nucleotide-binding</keyword>
<dbReference type="FunFam" id="2.60.40.10:FF:000425">
    <property type="entry name" value="Myosin light chain kinase"/>
    <property type="match status" value="1"/>
</dbReference>
<feature type="region of interest" description="Disordered" evidence="11">
    <location>
        <begin position="2400"/>
        <end position="2472"/>
    </location>
</feature>
<comment type="subcellular location">
    <subcellularLocation>
        <location evidence="1">Cytoplasm</location>
    </subcellularLocation>
</comment>
<feature type="domain" description="Ig-like" evidence="13">
    <location>
        <begin position="1956"/>
        <end position="2040"/>
    </location>
</feature>
<accession>A0A836FA93</accession>
<dbReference type="GO" id="GO:0030154">
    <property type="term" value="P:cell differentiation"/>
    <property type="evidence" value="ECO:0007669"/>
    <property type="project" value="UniProtKB-ARBA"/>
</dbReference>
<feature type="compositionally biased region" description="Low complexity" evidence="11">
    <location>
        <begin position="2407"/>
        <end position="2424"/>
    </location>
</feature>
<dbReference type="FunFam" id="2.60.40.10:FF:000022">
    <property type="entry name" value="Cardiac titin"/>
    <property type="match status" value="1"/>
</dbReference>
<feature type="domain" description="Ig-like" evidence="13">
    <location>
        <begin position="1859"/>
        <end position="1933"/>
    </location>
</feature>
<comment type="similarity">
    <text evidence="2">Belongs to the protein kinase superfamily. CAMK Ser/Thr protein kinase family.</text>
</comment>
<feature type="compositionally biased region" description="Basic and acidic residues" evidence="11">
    <location>
        <begin position="436"/>
        <end position="452"/>
    </location>
</feature>
<feature type="compositionally biased region" description="Basic and acidic residues" evidence="11">
    <location>
        <begin position="2440"/>
        <end position="2472"/>
    </location>
</feature>
<feature type="region of interest" description="Disordered" evidence="11">
    <location>
        <begin position="432"/>
        <end position="452"/>
    </location>
</feature>
<feature type="coiled-coil region" evidence="10">
    <location>
        <begin position="4830"/>
        <end position="4857"/>
    </location>
</feature>
<dbReference type="InterPro" id="IPR003598">
    <property type="entry name" value="Ig_sub2"/>
</dbReference>
<dbReference type="EMBL" id="JAANIC010006140">
    <property type="protein sequence ID" value="KAG5329468.1"/>
    <property type="molecule type" value="Genomic_DNA"/>
</dbReference>
<feature type="domain" description="Protein kinase" evidence="12">
    <location>
        <begin position="7220"/>
        <end position="7475"/>
    </location>
</feature>
<feature type="domain" description="Ig-like" evidence="13">
    <location>
        <begin position="5797"/>
        <end position="5901"/>
    </location>
</feature>
<feature type="domain" description="Ig-like" evidence="13">
    <location>
        <begin position="6417"/>
        <end position="6505"/>
    </location>
</feature>
<feature type="coiled-coil region" evidence="10">
    <location>
        <begin position="4913"/>
        <end position="4949"/>
    </location>
</feature>
<feature type="domain" description="Ig-like" evidence="13">
    <location>
        <begin position="232"/>
        <end position="325"/>
    </location>
</feature>
<dbReference type="GO" id="GO:0060298">
    <property type="term" value="P:positive regulation of sarcomere organization"/>
    <property type="evidence" value="ECO:0007669"/>
    <property type="project" value="UniProtKB-ARBA"/>
</dbReference>
<gene>
    <name evidence="15" type="primary">Mylk_2</name>
    <name evidence="15" type="ORF">G6Z76_0011447</name>
</gene>
<dbReference type="FunFam" id="2.60.40.10:FF:001806">
    <property type="entry name" value="Blast:Twitchin"/>
    <property type="match status" value="1"/>
</dbReference>
<evidence type="ECO:0000256" key="11">
    <source>
        <dbReference type="SAM" id="MobiDB-lite"/>
    </source>
</evidence>
<feature type="non-terminal residue" evidence="15">
    <location>
        <position position="1"/>
    </location>
</feature>
<feature type="domain" description="Fibronectin type-III" evidence="14">
    <location>
        <begin position="330"/>
        <end position="422"/>
    </location>
</feature>
<dbReference type="FunFam" id="2.60.40.10:FF:000031">
    <property type="entry name" value="Myosin-binding protein C, slow type"/>
    <property type="match status" value="1"/>
</dbReference>
<dbReference type="InterPro" id="IPR017441">
    <property type="entry name" value="Protein_kinase_ATP_BS"/>
</dbReference>
<keyword evidence="7" id="KW-1015">Disulfide bond</keyword>
<organism evidence="15 16">
    <name type="scientific">Acromyrmex charruanus</name>
    <dbReference type="NCBI Taxonomy" id="2715315"/>
    <lineage>
        <taxon>Eukaryota</taxon>
        <taxon>Metazoa</taxon>
        <taxon>Ecdysozoa</taxon>
        <taxon>Arthropoda</taxon>
        <taxon>Hexapoda</taxon>
        <taxon>Insecta</taxon>
        <taxon>Pterygota</taxon>
        <taxon>Neoptera</taxon>
        <taxon>Endopterygota</taxon>
        <taxon>Hymenoptera</taxon>
        <taxon>Apocrita</taxon>
        <taxon>Aculeata</taxon>
        <taxon>Formicoidea</taxon>
        <taxon>Formicidae</taxon>
        <taxon>Myrmicinae</taxon>
        <taxon>Acromyrmex</taxon>
    </lineage>
</organism>
<feature type="region of interest" description="Disordered" evidence="11">
    <location>
        <begin position="2970"/>
        <end position="2990"/>
    </location>
</feature>
<dbReference type="GO" id="GO:0005524">
    <property type="term" value="F:ATP binding"/>
    <property type="evidence" value="ECO:0007669"/>
    <property type="project" value="UniProtKB-UniRule"/>
</dbReference>
<dbReference type="InterPro" id="IPR003599">
    <property type="entry name" value="Ig_sub"/>
</dbReference>
<dbReference type="Proteomes" id="UP000669903">
    <property type="component" value="Unassembled WGS sequence"/>
</dbReference>
<name>A0A836FA93_9HYME</name>
<feature type="domain" description="Ig-like" evidence="13">
    <location>
        <begin position="1758"/>
        <end position="1844"/>
    </location>
</feature>
<evidence type="ECO:0000259" key="14">
    <source>
        <dbReference type="PROSITE" id="PS50853"/>
    </source>
</evidence>
<dbReference type="InterPro" id="IPR013106">
    <property type="entry name" value="Ig_V-set"/>
</dbReference>
<dbReference type="PROSITE" id="PS00107">
    <property type="entry name" value="PROTEIN_KINASE_ATP"/>
    <property type="match status" value="1"/>
</dbReference>
<feature type="compositionally biased region" description="Low complexity" evidence="11">
    <location>
        <begin position="1203"/>
        <end position="1216"/>
    </location>
</feature>
<evidence type="ECO:0000256" key="6">
    <source>
        <dbReference type="ARBA" id="ARBA00022840"/>
    </source>
</evidence>
<feature type="compositionally biased region" description="Basic and acidic residues" evidence="11">
    <location>
        <begin position="1254"/>
        <end position="1274"/>
    </location>
</feature>
<dbReference type="InterPro" id="IPR013783">
    <property type="entry name" value="Ig-like_fold"/>
</dbReference>
<feature type="region of interest" description="Disordered" evidence="11">
    <location>
        <begin position="1"/>
        <end position="42"/>
    </location>
</feature>
<dbReference type="InterPro" id="IPR007110">
    <property type="entry name" value="Ig-like_dom"/>
</dbReference>
<proteinExistence type="inferred from homology"/>
<protein>
    <submittedName>
        <fullName evidence="15">MYLK protein</fullName>
    </submittedName>
</protein>
<feature type="domain" description="Ig-like" evidence="13">
    <location>
        <begin position="6631"/>
        <end position="6721"/>
    </location>
</feature>
<feature type="domain" description="Ig-like" evidence="13">
    <location>
        <begin position="6731"/>
        <end position="6817"/>
    </location>
</feature>
<dbReference type="CDD" id="cd00063">
    <property type="entry name" value="FN3"/>
    <property type="match status" value="4"/>
</dbReference>
<feature type="region of interest" description="Disordered" evidence="11">
    <location>
        <begin position="1128"/>
        <end position="1299"/>
    </location>
</feature>
<feature type="compositionally biased region" description="Polar residues" evidence="11">
    <location>
        <begin position="6371"/>
        <end position="6385"/>
    </location>
</feature>
<feature type="region of interest" description="Disordered" evidence="11">
    <location>
        <begin position="2288"/>
        <end position="2362"/>
    </location>
</feature>
<feature type="domain" description="Ig-like" evidence="13">
    <location>
        <begin position="139"/>
        <end position="227"/>
    </location>
</feature>
<dbReference type="PROSITE" id="PS50835">
    <property type="entry name" value="IG_LIKE"/>
    <property type="match status" value="21"/>
</dbReference>
<feature type="compositionally biased region" description="Basic residues" evidence="11">
    <location>
        <begin position="2429"/>
        <end position="2439"/>
    </location>
</feature>
<dbReference type="FunFam" id="2.60.40.10:FF:001894">
    <property type="entry name" value="Stretchin-Mlck, isoform V"/>
    <property type="match status" value="1"/>
</dbReference>
<dbReference type="SUPFAM" id="SSF56112">
    <property type="entry name" value="Protein kinase-like (PK-like)"/>
    <property type="match status" value="1"/>
</dbReference>
<feature type="region of interest" description="Disordered" evidence="11">
    <location>
        <begin position="912"/>
        <end position="942"/>
    </location>
</feature>
<dbReference type="InterPro" id="IPR003961">
    <property type="entry name" value="FN3_dom"/>
</dbReference>
<evidence type="ECO:0000313" key="16">
    <source>
        <dbReference type="Proteomes" id="UP000669903"/>
    </source>
</evidence>
<feature type="compositionally biased region" description="Basic and acidic residues" evidence="11">
    <location>
        <begin position="2332"/>
        <end position="2352"/>
    </location>
</feature>
<dbReference type="SMART" id="SM00408">
    <property type="entry name" value="IGc2"/>
    <property type="match status" value="19"/>
</dbReference>
<dbReference type="PROSITE" id="PS00108">
    <property type="entry name" value="PROTEIN_KINASE_ST"/>
    <property type="match status" value="1"/>
</dbReference>
<evidence type="ECO:0000313" key="15">
    <source>
        <dbReference type="EMBL" id="KAG5329468.1"/>
    </source>
</evidence>
<dbReference type="SMART" id="SM00409">
    <property type="entry name" value="IG"/>
    <property type="match status" value="23"/>
</dbReference>
<feature type="compositionally biased region" description="Low complexity" evidence="11">
    <location>
        <begin position="1275"/>
        <end position="1288"/>
    </location>
</feature>
<feature type="domain" description="Ig-like" evidence="13">
    <location>
        <begin position="5530"/>
        <end position="5603"/>
    </location>
</feature>
<dbReference type="InterPro" id="IPR008271">
    <property type="entry name" value="Ser/Thr_kinase_AS"/>
</dbReference>
<evidence type="ECO:0000256" key="5">
    <source>
        <dbReference type="ARBA" id="ARBA00022741"/>
    </source>
</evidence>